<reference evidence="1 2" key="1">
    <citation type="journal article" date="2015" name="Genome Announc.">
        <title>Expanding the biotechnology potential of lactobacilli through comparative genomics of 213 strains and associated genera.</title>
        <authorList>
            <person name="Sun Z."/>
            <person name="Harris H.M."/>
            <person name="McCann A."/>
            <person name="Guo C."/>
            <person name="Argimon S."/>
            <person name="Zhang W."/>
            <person name="Yang X."/>
            <person name="Jeffery I.B."/>
            <person name="Cooney J.C."/>
            <person name="Kagawa T.F."/>
            <person name="Liu W."/>
            <person name="Song Y."/>
            <person name="Salvetti E."/>
            <person name="Wrobel A."/>
            <person name="Rasinkangas P."/>
            <person name="Parkhill J."/>
            <person name="Rea M.C."/>
            <person name="O'Sullivan O."/>
            <person name="Ritari J."/>
            <person name="Douillard F.P."/>
            <person name="Paul Ross R."/>
            <person name="Yang R."/>
            <person name="Briner A.E."/>
            <person name="Felis G.E."/>
            <person name="de Vos W.M."/>
            <person name="Barrangou R."/>
            <person name="Klaenhammer T.R."/>
            <person name="Caufield P.W."/>
            <person name="Cui Y."/>
            <person name="Zhang H."/>
            <person name="O'Toole P.W."/>
        </authorList>
    </citation>
    <scope>NUCLEOTIDE SEQUENCE [LARGE SCALE GENOMIC DNA]</scope>
    <source>
        <strain evidence="1 2">DSM 22697</strain>
    </source>
</reference>
<dbReference type="AlphaFoldDB" id="A0A0R2F536"/>
<dbReference type="EMBL" id="AYZJ01000050">
    <property type="protein sequence ID" value="KRN21429.1"/>
    <property type="molecule type" value="Genomic_DNA"/>
</dbReference>
<organism evidence="1 2">
    <name type="scientific">Lacticaseibacillus camelliae DSM 22697 = JCM 13995</name>
    <dbReference type="NCBI Taxonomy" id="1423730"/>
    <lineage>
        <taxon>Bacteria</taxon>
        <taxon>Bacillati</taxon>
        <taxon>Bacillota</taxon>
        <taxon>Bacilli</taxon>
        <taxon>Lactobacillales</taxon>
        <taxon>Lactobacillaceae</taxon>
        <taxon>Lacticaseibacillus</taxon>
    </lineage>
</organism>
<evidence type="ECO:0008006" key="3">
    <source>
        <dbReference type="Google" id="ProtNLM"/>
    </source>
</evidence>
<gene>
    <name evidence="1" type="ORF">FC75_GL002231</name>
</gene>
<dbReference type="PATRIC" id="fig|1423730.4.peg.2319"/>
<comment type="caution">
    <text evidence="1">The sequence shown here is derived from an EMBL/GenBank/DDBJ whole genome shotgun (WGS) entry which is preliminary data.</text>
</comment>
<proteinExistence type="predicted"/>
<name>A0A0R2F536_9LACO</name>
<dbReference type="STRING" id="1423730.FC75_GL002231"/>
<keyword evidence="2" id="KW-1185">Reference proteome</keyword>
<dbReference type="InterPro" id="IPR036388">
    <property type="entry name" value="WH-like_DNA-bd_sf"/>
</dbReference>
<evidence type="ECO:0000313" key="1">
    <source>
        <dbReference type="EMBL" id="KRN21429.1"/>
    </source>
</evidence>
<protein>
    <recommendedName>
        <fullName evidence="3">Sigma-70 family RNA polymerase sigma factor</fullName>
    </recommendedName>
</protein>
<dbReference type="Proteomes" id="UP000050865">
    <property type="component" value="Unassembled WGS sequence"/>
</dbReference>
<dbReference type="Gene3D" id="1.10.10.10">
    <property type="entry name" value="Winged helix-like DNA-binding domain superfamily/Winged helix DNA-binding domain"/>
    <property type="match status" value="1"/>
</dbReference>
<accession>A0A0R2F536</accession>
<sequence>MKSAAQRRKELLMMKNAQTGFTLYLANTGVVHAAVRRMQVWPSHPDYDDLVEEGMLIYIAYYQRYRDAVRTKAERVKFNKLAGLFVYYGLLKIINREERRPAVHERSARKEPPAETDPQDAIVRQLDDSINEAVISELRNRLSPREREVFEAMYDQALTRAETIVLLRLSQSNLTNLLRRIHAKYQKLKAADTELTSER</sequence>
<evidence type="ECO:0000313" key="2">
    <source>
        <dbReference type="Proteomes" id="UP000050865"/>
    </source>
</evidence>